<dbReference type="Gene3D" id="3.40.50.11190">
    <property type="match status" value="1"/>
</dbReference>
<dbReference type="EMBL" id="JBHLZN010000005">
    <property type="protein sequence ID" value="MFB9887632.1"/>
    <property type="molecule type" value="Genomic_DNA"/>
</dbReference>
<keyword evidence="2" id="KW-1185">Reference proteome</keyword>
<dbReference type="RefSeq" id="WP_027312786.1">
    <property type="nucleotide sequence ID" value="NZ_JBHLZN010000005.1"/>
</dbReference>
<protein>
    <submittedName>
        <fullName evidence="1">UDP-2,4-diacetamido-2,4, 6-trideoxy-beta-L-altropyranose hydrolase</fullName>
        <ecNumber evidence="1">3.6.1.57</ecNumber>
    </submittedName>
</protein>
<organism evidence="1 2">
    <name type="scientific">Balneatrix alpica</name>
    <dbReference type="NCBI Taxonomy" id="75684"/>
    <lineage>
        <taxon>Bacteria</taxon>
        <taxon>Pseudomonadati</taxon>
        <taxon>Pseudomonadota</taxon>
        <taxon>Gammaproteobacteria</taxon>
        <taxon>Oceanospirillales</taxon>
        <taxon>Balneatrichaceae</taxon>
        <taxon>Balneatrix</taxon>
    </lineage>
</organism>
<comment type="caution">
    <text evidence="1">The sequence shown here is derived from an EMBL/GenBank/DDBJ whole genome shotgun (WGS) entry which is preliminary data.</text>
</comment>
<proteinExistence type="predicted"/>
<gene>
    <name evidence="1" type="primary">pseG</name>
    <name evidence="1" type="ORF">ACFFLH_14515</name>
</gene>
<dbReference type="InterPro" id="IPR020023">
    <property type="entry name" value="PseG"/>
</dbReference>
<evidence type="ECO:0000313" key="2">
    <source>
        <dbReference type="Proteomes" id="UP001589628"/>
    </source>
</evidence>
<dbReference type="GO" id="GO:0016787">
    <property type="term" value="F:hydrolase activity"/>
    <property type="evidence" value="ECO:0007669"/>
    <property type="project" value="UniProtKB-KW"/>
</dbReference>
<reference evidence="1 2" key="1">
    <citation type="submission" date="2024-09" db="EMBL/GenBank/DDBJ databases">
        <authorList>
            <person name="Sun Q."/>
            <person name="Mori K."/>
        </authorList>
    </citation>
    <scope>NUCLEOTIDE SEQUENCE [LARGE SCALE GENOMIC DNA]</scope>
    <source>
        <strain evidence="1 2">ATCC 51285</strain>
    </source>
</reference>
<name>A0ABV5ZEE5_9GAMM</name>
<dbReference type="EC" id="3.6.1.57" evidence="1"/>
<dbReference type="Proteomes" id="UP001589628">
    <property type="component" value="Unassembled WGS sequence"/>
</dbReference>
<evidence type="ECO:0000313" key="1">
    <source>
        <dbReference type="EMBL" id="MFB9887632.1"/>
    </source>
</evidence>
<dbReference type="Gene3D" id="3.40.50.2000">
    <property type="entry name" value="Glycogen Phosphorylase B"/>
    <property type="match status" value="1"/>
</dbReference>
<sequence>MTIRVLFRVDASATMGGGHWLRSLALAQACQEQGGEVQWCYQQSPANLLARLQQLAIPAYGLQASAATLEDARQTADWAIAQQSDWLVLDGYHFDHRYRQALKQFLPEQVRTLWIDDLNQEGAAELDWVLNTTPQAHYQNYGPAQLLAGLDFVLLRQDYWQRPSRSVSPTSLFINFGATDAFGLTLPTLKLLKEMDFSSSVEVVTGPGMVAWQEVEQYCQQQGYRHQHDLLSLMPSLQRSRLALTAAGSTLLELAYWQVPSVLLVVADNQLEAAHLHAERGWCEVFDVRLPNHLAHAVARAIQLWHQPSGLAAMQQRADGLVDGQGARRVARLMQQALT</sequence>
<dbReference type="SUPFAM" id="SSF53756">
    <property type="entry name" value="UDP-Glycosyltransferase/glycogen phosphorylase"/>
    <property type="match status" value="1"/>
</dbReference>
<dbReference type="NCBIfam" id="TIGR03590">
    <property type="entry name" value="PseG"/>
    <property type="match status" value="1"/>
</dbReference>
<keyword evidence="1" id="KW-0378">Hydrolase</keyword>
<accession>A0ABV5ZEE5</accession>